<gene>
    <name evidence="3" type="ORF">RFI_23647</name>
</gene>
<comment type="caution">
    <text evidence="3">The sequence shown here is derived from an EMBL/GenBank/DDBJ whole genome shotgun (WGS) entry which is preliminary data.</text>
</comment>
<proteinExistence type="predicted"/>
<feature type="compositionally biased region" description="Low complexity" evidence="1">
    <location>
        <begin position="113"/>
        <end position="142"/>
    </location>
</feature>
<feature type="region of interest" description="Disordered" evidence="1">
    <location>
        <begin position="1"/>
        <end position="169"/>
    </location>
</feature>
<accession>X6MJT8</accession>
<feature type="compositionally biased region" description="Basic and acidic residues" evidence="1">
    <location>
        <begin position="148"/>
        <end position="159"/>
    </location>
</feature>
<name>X6MJT8_RETFI</name>
<protein>
    <submittedName>
        <fullName evidence="3">Uncharacterized protein</fullName>
    </submittedName>
</protein>
<sequence>RPALRRESEAADIEFDESDLEQDNGMSGASTNKMNGTKGPGNNHRRNPTTNKTDSNSSKRSSNGSGIDSVDKRKLKVRQFDDNHKLGQKNRNSNEMASNKNFENVEIGKNESNKSGSSGASLRMKRSVSSGSNNSNLSNDRSTQLFDRVGRRESSENTDAKGPPHPGMPIASERKFIQVFIIIIFFVFILEKKKKKNYMYIYIYTCMCIYVVLSSVQYQVNMDLETNFQGQIIPEISLLLFFFFFFPPPPPLLNVNA</sequence>
<dbReference type="EMBL" id="ASPP01020425">
    <property type="protein sequence ID" value="ETO13722.1"/>
    <property type="molecule type" value="Genomic_DNA"/>
</dbReference>
<dbReference type="Proteomes" id="UP000023152">
    <property type="component" value="Unassembled WGS sequence"/>
</dbReference>
<evidence type="ECO:0000313" key="4">
    <source>
        <dbReference type="Proteomes" id="UP000023152"/>
    </source>
</evidence>
<evidence type="ECO:0000256" key="2">
    <source>
        <dbReference type="SAM" id="Phobius"/>
    </source>
</evidence>
<feature type="compositionally biased region" description="Acidic residues" evidence="1">
    <location>
        <begin position="10"/>
        <end position="22"/>
    </location>
</feature>
<organism evidence="3 4">
    <name type="scientific">Reticulomyxa filosa</name>
    <dbReference type="NCBI Taxonomy" id="46433"/>
    <lineage>
        <taxon>Eukaryota</taxon>
        <taxon>Sar</taxon>
        <taxon>Rhizaria</taxon>
        <taxon>Retaria</taxon>
        <taxon>Foraminifera</taxon>
        <taxon>Monothalamids</taxon>
        <taxon>Reticulomyxidae</taxon>
        <taxon>Reticulomyxa</taxon>
    </lineage>
</organism>
<feature type="compositionally biased region" description="Low complexity" evidence="1">
    <location>
        <begin position="49"/>
        <end position="68"/>
    </location>
</feature>
<feature type="transmembrane region" description="Helical" evidence="2">
    <location>
        <begin position="228"/>
        <end position="246"/>
    </location>
</feature>
<evidence type="ECO:0000256" key="1">
    <source>
        <dbReference type="SAM" id="MobiDB-lite"/>
    </source>
</evidence>
<keyword evidence="2" id="KW-1133">Transmembrane helix</keyword>
<feature type="compositionally biased region" description="Polar residues" evidence="1">
    <location>
        <begin position="89"/>
        <end position="102"/>
    </location>
</feature>
<reference evidence="3 4" key="1">
    <citation type="journal article" date="2013" name="Curr. Biol.">
        <title>The Genome of the Foraminiferan Reticulomyxa filosa.</title>
        <authorList>
            <person name="Glockner G."/>
            <person name="Hulsmann N."/>
            <person name="Schleicher M."/>
            <person name="Noegel A.A."/>
            <person name="Eichinger L."/>
            <person name="Gallinger C."/>
            <person name="Pawlowski J."/>
            <person name="Sierra R."/>
            <person name="Euteneuer U."/>
            <person name="Pillet L."/>
            <person name="Moustafa A."/>
            <person name="Platzer M."/>
            <person name="Groth M."/>
            <person name="Szafranski K."/>
            <person name="Schliwa M."/>
        </authorList>
    </citation>
    <scope>NUCLEOTIDE SEQUENCE [LARGE SCALE GENOMIC DNA]</scope>
</reference>
<feature type="transmembrane region" description="Helical" evidence="2">
    <location>
        <begin position="175"/>
        <end position="191"/>
    </location>
</feature>
<keyword evidence="4" id="KW-1185">Reference proteome</keyword>
<keyword evidence="2" id="KW-0472">Membrane</keyword>
<evidence type="ECO:0000313" key="3">
    <source>
        <dbReference type="EMBL" id="ETO13722.1"/>
    </source>
</evidence>
<feature type="compositionally biased region" description="Polar residues" evidence="1">
    <location>
        <begin position="24"/>
        <end position="35"/>
    </location>
</feature>
<dbReference type="AlphaFoldDB" id="X6MJT8"/>
<keyword evidence="2" id="KW-0812">Transmembrane</keyword>
<feature type="transmembrane region" description="Helical" evidence="2">
    <location>
        <begin position="198"/>
        <end position="216"/>
    </location>
</feature>
<feature type="non-terminal residue" evidence="3">
    <location>
        <position position="1"/>
    </location>
</feature>